<evidence type="ECO:0000313" key="2">
    <source>
        <dbReference type="EMBL" id="KAB8337212.1"/>
    </source>
</evidence>
<protein>
    <recommendedName>
        <fullName evidence="1">Carboxylesterase type B domain-containing protein</fullName>
    </recommendedName>
</protein>
<comment type="caution">
    <text evidence="2">The sequence shown here is derived from an EMBL/GenBank/DDBJ whole genome shotgun (WGS) entry which is preliminary data.</text>
</comment>
<name>A0A5N6KPI3_9ROSI</name>
<proteinExistence type="predicted"/>
<dbReference type="InterPro" id="IPR050309">
    <property type="entry name" value="Type-B_Carboxylest/Lipase"/>
</dbReference>
<dbReference type="AlphaFoldDB" id="A0A5N6KPI3"/>
<dbReference type="Pfam" id="PF00135">
    <property type="entry name" value="COesterase"/>
    <property type="match status" value="2"/>
</dbReference>
<evidence type="ECO:0000313" key="3">
    <source>
        <dbReference type="Proteomes" id="UP000327013"/>
    </source>
</evidence>
<dbReference type="InterPro" id="IPR029058">
    <property type="entry name" value="AB_hydrolase_fold"/>
</dbReference>
<feature type="domain" description="Carboxylesterase type B" evidence="1">
    <location>
        <begin position="149"/>
        <end position="272"/>
    </location>
</feature>
<dbReference type="OrthoDB" id="1680926at2759"/>
<dbReference type="PANTHER" id="PTHR11559">
    <property type="entry name" value="CARBOXYLESTERASE"/>
    <property type="match status" value="1"/>
</dbReference>
<dbReference type="SUPFAM" id="SSF53474">
    <property type="entry name" value="alpha/beta-Hydrolases"/>
    <property type="match status" value="1"/>
</dbReference>
<sequence length="290" mass="31434">MALEWVRDNIEAFGGDPTRITAIGQSAGAFAIDYNSYAYADPIAAGHIFQSGQATSLKPNALEEVQLGFNNVSSVLGCDTSKSQLKCMQSQSVKDILAVMDTAVTAKGIAPVFQAAVDNKTVFGNYSAITRRLARVPGFYKLEFAAEGKFLNDTAWEVAQAIIATCPAVQAATTRAKLGIPTWQYRYFGQFDNLQLYLGDGAWHGSEIPMVFGTSQDVSGIAPSAQQQAVSRYMMKAWAAFASDPRDGLCKFGWPKLNVDGETLVRIAYDNFAGADFVKPSQYDQVCARL</sequence>
<dbReference type="Proteomes" id="UP000327013">
    <property type="component" value="Unassembled WGS sequence"/>
</dbReference>
<accession>A0A5N6KPI3</accession>
<keyword evidence="3" id="KW-1185">Reference proteome</keyword>
<dbReference type="Gene3D" id="3.40.50.1820">
    <property type="entry name" value="alpha/beta hydrolase"/>
    <property type="match status" value="2"/>
</dbReference>
<organism evidence="2 3">
    <name type="scientific">Carpinus fangiana</name>
    <dbReference type="NCBI Taxonomy" id="176857"/>
    <lineage>
        <taxon>Eukaryota</taxon>
        <taxon>Viridiplantae</taxon>
        <taxon>Streptophyta</taxon>
        <taxon>Embryophyta</taxon>
        <taxon>Tracheophyta</taxon>
        <taxon>Spermatophyta</taxon>
        <taxon>Magnoliopsida</taxon>
        <taxon>eudicotyledons</taxon>
        <taxon>Gunneridae</taxon>
        <taxon>Pentapetalae</taxon>
        <taxon>rosids</taxon>
        <taxon>fabids</taxon>
        <taxon>Fagales</taxon>
        <taxon>Betulaceae</taxon>
        <taxon>Carpinus</taxon>
    </lineage>
</organism>
<evidence type="ECO:0000259" key="1">
    <source>
        <dbReference type="Pfam" id="PF00135"/>
    </source>
</evidence>
<feature type="domain" description="Carboxylesterase type B" evidence="1">
    <location>
        <begin position="1"/>
        <end position="119"/>
    </location>
</feature>
<gene>
    <name evidence="2" type="ORF">FH972_021514</name>
</gene>
<reference evidence="2 3" key="1">
    <citation type="submission" date="2019-06" db="EMBL/GenBank/DDBJ databases">
        <title>A chromosomal-level reference genome of Carpinus fangiana (Coryloideae, Betulaceae).</title>
        <authorList>
            <person name="Yang X."/>
            <person name="Wang Z."/>
            <person name="Zhang L."/>
            <person name="Hao G."/>
            <person name="Liu J."/>
            <person name="Yang Y."/>
        </authorList>
    </citation>
    <scope>NUCLEOTIDE SEQUENCE [LARGE SCALE GENOMIC DNA]</scope>
    <source>
        <strain evidence="2">Cfa_2016G</strain>
        <tissue evidence="2">Leaf</tissue>
    </source>
</reference>
<dbReference type="InterPro" id="IPR002018">
    <property type="entry name" value="CarbesteraseB"/>
</dbReference>
<dbReference type="EMBL" id="VIBQ01000009">
    <property type="protein sequence ID" value="KAB8337212.1"/>
    <property type="molecule type" value="Genomic_DNA"/>
</dbReference>